<organism evidence="1 2">
    <name type="scientific">Orbilia oligospora</name>
    <name type="common">Nematode-trapping fungus</name>
    <name type="synonym">Arthrobotrys oligospora</name>
    <dbReference type="NCBI Taxonomy" id="2813651"/>
    <lineage>
        <taxon>Eukaryota</taxon>
        <taxon>Fungi</taxon>
        <taxon>Dikarya</taxon>
        <taxon>Ascomycota</taxon>
        <taxon>Pezizomycotina</taxon>
        <taxon>Orbiliomycetes</taxon>
        <taxon>Orbiliales</taxon>
        <taxon>Orbiliaceae</taxon>
        <taxon>Orbilia</taxon>
    </lineage>
</organism>
<dbReference type="Proteomes" id="UP000297595">
    <property type="component" value="Unassembled WGS sequence"/>
</dbReference>
<evidence type="ECO:0000313" key="2">
    <source>
        <dbReference type="Proteomes" id="UP000297595"/>
    </source>
</evidence>
<dbReference type="AlphaFoldDB" id="A0A8H2DZC7"/>
<dbReference type="EMBL" id="SOZJ01000004">
    <property type="protein sequence ID" value="TGJ67748.1"/>
    <property type="molecule type" value="Genomic_DNA"/>
</dbReference>
<comment type="caution">
    <text evidence="1">The sequence shown here is derived from an EMBL/GenBank/DDBJ whole genome shotgun (WGS) entry which is preliminary data.</text>
</comment>
<evidence type="ECO:0000313" key="1">
    <source>
        <dbReference type="EMBL" id="TGJ67748.1"/>
    </source>
</evidence>
<name>A0A8H2DZC7_ORBOL</name>
<reference evidence="1 2" key="1">
    <citation type="submission" date="2019-03" db="EMBL/GenBank/DDBJ databases">
        <title>Nematode-trapping fungi genome.</title>
        <authorList>
            <person name="Vidal-Diez De Ulzurrun G."/>
        </authorList>
    </citation>
    <scope>NUCLEOTIDE SEQUENCE [LARGE SCALE GENOMIC DNA]</scope>
    <source>
        <strain evidence="1 2">TWF154</strain>
    </source>
</reference>
<proteinExistence type="predicted"/>
<gene>
    <name evidence="1" type="ORF">EYR41_006859</name>
</gene>
<sequence>MGLLRTTQDQTPDKSSHNLSRFFYGANVIYTEFSGSYMRYAPPSPPPTTAQIVDCGSVYINFKMPEVLGDIIATSIHTNARRMGRGNGINPHQIQLAIL</sequence>
<accession>A0A8H2DZC7</accession>
<protein>
    <submittedName>
        <fullName evidence="1">Uncharacterized protein</fullName>
    </submittedName>
</protein>